<reference evidence="2 3" key="1">
    <citation type="journal article" date="2017" name="Front. Microbiol.">
        <title>Comparative Genomic Analysis of the Class Epsilonproteobacteria and Proposed Reclassification to Epsilonbacteraeota (phyl. nov.).</title>
        <authorList>
            <person name="Waite D.W."/>
            <person name="Vanwonterghem I."/>
            <person name="Rinke C."/>
            <person name="Parks D.H."/>
            <person name="Zhang Y."/>
            <person name="Takai K."/>
            <person name="Sievert S.M."/>
            <person name="Simon J."/>
            <person name="Campbell B.J."/>
            <person name="Hanson T.E."/>
            <person name="Woyke T."/>
            <person name="Klotz M.G."/>
            <person name="Hugenholtz P."/>
        </authorList>
    </citation>
    <scope>NUCLEOTIDE SEQUENCE [LARGE SCALE GENOMIC DNA]</scope>
    <source>
        <strain evidence="2">UBA11420</strain>
    </source>
</reference>
<evidence type="ECO:0008006" key="4">
    <source>
        <dbReference type="Google" id="ProtNLM"/>
    </source>
</evidence>
<accession>A0A2D3WB64</accession>
<comment type="caution">
    <text evidence="2">The sequence shown here is derived from an EMBL/GenBank/DDBJ whole genome shotgun (WGS) entry which is preliminary data.</text>
</comment>
<feature type="signal peptide" evidence="1">
    <location>
        <begin position="1"/>
        <end position="21"/>
    </location>
</feature>
<evidence type="ECO:0000256" key="1">
    <source>
        <dbReference type="SAM" id="SignalP"/>
    </source>
</evidence>
<sequence length="89" mass="9678">MKRTILALATLVALGTTGAFAFGSSQCQGGMQGGIMSPMMQQGGGMMMHGGERGMMAGMMFDRLDLSDDQRYKLNVLRSEMRLEMAKLH</sequence>
<dbReference type="EMBL" id="DLUG01000034">
    <property type="protein sequence ID" value="DAB37155.1"/>
    <property type="molecule type" value="Genomic_DNA"/>
</dbReference>
<feature type="chain" id="PRO_5013588657" description="Periplasmic heavy metal sensor" evidence="1">
    <location>
        <begin position="22"/>
        <end position="89"/>
    </location>
</feature>
<evidence type="ECO:0000313" key="3">
    <source>
        <dbReference type="Proteomes" id="UP000231638"/>
    </source>
</evidence>
<protein>
    <recommendedName>
        <fullName evidence="4">Periplasmic heavy metal sensor</fullName>
    </recommendedName>
</protein>
<dbReference type="STRING" id="366522.GCA_001548055_02129"/>
<keyword evidence="1" id="KW-0732">Signal</keyword>
<gene>
    <name evidence="2" type="ORF">CFH80_01075</name>
</gene>
<dbReference type="Proteomes" id="UP000231638">
    <property type="component" value="Unassembled WGS sequence"/>
</dbReference>
<dbReference type="AlphaFoldDB" id="A0A2D3WB64"/>
<name>A0A2D3WB64_9BACT</name>
<proteinExistence type="predicted"/>
<evidence type="ECO:0000313" key="2">
    <source>
        <dbReference type="EMBL" id="DAB37155.1"/>
    </source>
</evidence>
<feature type="non-terminal residue" evidence="2">
    <location>
        <position position="89"/>
    </location>
</feature>
<organism evidence="2 3">
    <name type="scientific">Sulfurospirillum cavolei</name>
    <dbReference type="NCBI Taxonomy" id="366522"/>
    <lineage>
        <taxon>Bacteria</taxon>
        <taxon>Pseudomonadati</taxon>
        <taxon>Campylobacterota</taxon>
        <taxon>Epsilonproteobacteria</taxon>
        <taxon>Campylobacterales</taxon>
        <taxon>Sulfurospirillaceae</taxon>
        <taxon>Sulfurospirillum</taxon>
    </lineage>
</organism>